<proteinExistence type="predicted"/>
<dbReference type="GO" id="GO:0016788">
    <property type="term" value="F:hydrolase activity, acting on ester bonds"/>
    <property type="evidence" value="ECO:0007669"/>
    <property type="project" value="UniProtKB-ARBA"/>
</dbReference>
<dbReference type="InterPro" id="IPR011989">
    <property type="entry name" value="ARM-like"/>
</dbReference>
<dbReference type="SUPFAM" id="SSF63829">
    <property type="entry name" value="Calcium-dependent phosphotriesterase"/>
    <property type="match status" value="1"/>
</dbReference>
<reference evidence="4 5" key="1">
    <citation type="submission" date="2018-02" db="EMBL/GenBank/DDBJ databases">
        <title>Comparative genomes isolates from brazilian mangrove.</title>
        <authorList>
            <person name="Araujo J.E."/>
            <person name="Taketani R.G."/>
            <person name="Silva M.C.P."/>
            <person name="Loureco M.V."/>
            <person name="Andreote F.D."/>
        </authorList>
    </citation>
    <scope>NUCLEOTIDE SEQUENCE [LARGE SCALE GENOMIC DNA]</scope>
    <source>
        <strain evidence="4 5">NAP PRIS-MGV</strain>
    </source>
</reference>
<sequence length="868" mass="98638">MTRPTSLAALIVGLCASLLASSVTSAAPKLELKKGDKIVYIGNTLAERMQYFPHFETRLQARFPELNLTVRDLGWSADELTLRPRSKDFNDHATRLEDHAPDVIFAFFGFNESFAGKKGLPQFEKDLEQFIKQTQETKFKGKAPKLVLVSPIPHEDLHSRFLPDGKQNNENLALYTKLMQAVAERNHVPFADMFTAMQPALDQDSDLTINGVHLNDEGYQAFGKLLDEDLFGPAPEYKTDLAKLYPEVKEKDLQFFYDHRAVNGYYIYGGRKDPFGVVNFPTEFAKLRKMIVNRDHRIWQVANGETVPAEIDDSNTGEFTRIETNVNRPVDIFSPEAEQKTFSLPEGYEINLFASEVEFPELENPVQMAFDAKGRLWVTTMESYPMYLPGTPPDDKILILEDTDNDGTADKSITFADGLHVPTGIEIGDGGAYVAQQPNLMFLKDTDGDDQADERSLILHGFDTADSHHSISAFTWGPGGGLYFQEGTFHHSQVETPYGPERLKNAGIFRFEPKTDKLDIFVSYGFANPWGHTFDDWGQNFVADASGGANYYGTAFSGDVVYPQKHGSMQQFLKKQWRPTAGCELVSSRNFPESAQGNYLLNNCIGFQGILQYKMKDDGSGFHADPVDPLLSSTDTSFRPVDIQFGPDGALYIVDWYNPLVGHMQHSLRDPKRDKHHGRIWRIRYTGNDLVKAPQIADQPVEALLNLLKEPEYRTRYRVRRELRKHDNPEVAAAIDKWLSELDQNDPNYNHNMLEALWVKQNLDLVDTDLLKRMLTDSDYRARAAATRVLCYWRDRVPGVLDLLEVQVNDEHPRVRLEAIRALSFFEGEDLDRAQEIALQSLIHDQDYYLEYTLKETLATLDKRAKQD</sequence>
<dbReference type="InterPro" id="IPR055557">
    <property type="entry name" value="DUF7133"/>
</dbReference>
<protein>
    <submittedName>
        <fullName evidence="4">Azurin</fullName>
    </submittedName>
</protein>
<accession>A0A2S8FN14</accession>
<dbReference type="EMBL" id="PUIB01000017">
    <property type="protein sequence ID" value="PQO33581.1"/>
    <property type="molecule type" value="Genomic_DNA"/>
</dbReference>
<evidence type="ECO:0000313" key="5">
    <source>
        <dbReference type="Proteomes" id="UP000239388"/>
    </source>
</evidence>
<dbReference type="Proteomes" id="UP000239388">
    <property type="component" value="Unassembled WGS sequence"/>
</dbReference>
<dbReference type="Pfam" id="PF23500">
    <property type="entry name" value="DUF7133"/>
    <property type="match status" value="1"/>
</dbReference>
<evidence type="ECO:0000259" key="3">
    <source>
        <dbReference type="Pfam" id="PF23500"/>
    </source>
</evidence>
<feature type="domain" description="SGNH hydrolase-type esterase" evidence="2">
    <location>
        <begin position="52"/>
        <end position="221"/>
    </location>
</feature>
<name>A0A2S8FN14_9BACT</name>
<feature type="chain" id="PRO_5015653534" evidence="1">
    <location>
        <begin position="27"/>
        <end position="868"/>
    </location>
</feature>
<dbReference type="PANTHER" id="PTHR33546">
    <property type="entry name" value="LARGE, MULTIFUNCTIONAL SECRETED PROTEIN-RELATED"/>
    <property type="match status" value="1"/>
</dbReference>
<comment type="caution">
    <text evidence="4">The sequence shown here is derived from an EMBL/GenBank/DDBJ whole genome shotgun (WGS) entry which is preliminary data.</text>
</comment>
<dbReference type="AlphaFoldDB" id="A0A2S8FN14"/>
<evidence type="ECO:0000259" key="2">
    <source>
        <dbReference type="Pfam" id="PF13472"/>
    </source>
</evidence>
<feature type="signal peptide" evidence="1">
    <location>
        <begin position="1"/>
        <end position="26"/>
    </location>
</feature>
<dbReference type="InterPro" id="IPR013428">
    <property type="entry name" value="Membrane-bound_put_N"/>
</dbReference>
<organism evidence="4 5">
    <name type="scientific">Blastopirellula marina</name>
    <dbReference type="NCBI Taxonomy" id="124"/>
    <lineage>
        <taxon>Bacteria</taxon>
        <taxon>Pseudomonadati</taxon>
        <taxon>Planctomycetota</taxon>
        <taxon>Planctomycetia</taxon>
        <taxon>Pirellulales</taxon>
        <taxon>Pirellulaceae</taxon>
        <taxon>Blastopirellula</taxon>
    </lineage>
</organism>
<dbReference type="Gene3D" id="1.25.10.10">
    <property type="entry name" value="Leucine-rich Repeat Variant"/>
    <property type="match status" value="1"/>
</dbReference>
<dbReference type="Gene3D" id="3.40.50.1110">
    <property type="entry name" value="SGNH hydrolase"/>
    <property type="match status" value="1"/>
</dbReference>
<feature type="domain" description="DUF7133" evidence="3">
    <location>
        <begin position="334"/>
        <end position="685"/>
    </location>
</feature>
<dbReference type="Gene3D" id="2.120.10.30">
    <property type="entry name" value="TolB, C-terminal domain"/>
    <property type="match status" value="1"/>
</dbReference>
<dbReference type="InterPro" id="IPR013830">
    <property type="entry name" value="SGNH_hydro"/>
</dbReference>
<dbReference type="SUPFAM" id="SSF52266">
    <property type="entry name" value="SGNH hydrolase"/>
    <property type="match status" value="1"/>
</dbReference>
<dbReference type="InterPro" id="IPR016024">
    <property type="entry name" value="ARM-type_fold"/>
</dbReference>
<dbReference type="RefSeq" id="WP_105355167.1">
    <property type="nucleotide sequence ID" value="NZ_PUIB01000017.1"/>
</dbReference>
<evidence type="ECO:0000313" key="4">
    <source>
        <dbReference type="EMBL" id="PQO33581.1"/>
    </source>
</evidence>
<dbReference type="InterPro" id="IPR036514">
    <property type="entry name" value="SGNH_hydro_sf"/>
</dbReference>
<dbReference type="NCBIfam" id="TIGR02604">
    <property type="entry name" value="Piru_Ver_Nterm"/>
    <property type="match status" value="1"/>
</dbReference>
<gene>
    <name evidence="4" type="ORF">C5Y98_15175</name>
</gene>
<dbReference type="PANTHER" id="PTHR33546:SF1">
    <property type="entry name" value="LARGE, MULTIFUNCTIONAL SECRETED PROTEIN"/>
    <property type="match status" value="1"/>
</dbReference>
<dbReference type="Pfam" id="PF13646">
    <property type="entry name" value="HEAT_2"/>
    <property type="match status" value="1"/>
</dbReference>
<dbReference type="SUPFAM" id="SSF48371">
    <property type="entry name" value="ARM repeat"/>
    <property type="match status" value="1"/>
</dbReference>
<dbReference type="CDD" id="cd01834">
    <property type="entry name" value="SGNH_hydrolase_like_2"/>
    <property type="match status" value="1"/>
</dbReference>
<dbReference type="OrthoDB" id="228131at2"/>
<dbReference type="InterPro" id="IPR011042">
    <property type="entry name" value="6-blade_b-propeller_TolB-like"/>
</dbReference>
<dbReference type="Pfam" id="PF13472">
    <property type="entry name" value="Lipase_GDSL_2"/>
    <property type="match status" value="1"/>
</dbReference>
<keyword evidence="1" id="KW-0732">Signal</keyword>
<evidence type="ECO:0000256" key="1">
    <source>
        <dbReference type="SAM" id="SignalP"/>
    </source>
</evidence>